<name>A0A2N6N8P5_BEABA</name>
<gene>
    <name evidence="1" type="ORF">BM221_010520</name>
</gene>
<accession>A0A2N6N8P5</accession>
<proteinExistence type="predicted"/>
<dbReference type="EMBL" id="MRVG01000018">
    <property type="protein sequence ID" value="PMB63621.1"/>
    <property type="molecule type" value="Genomic_DNA"/>
</dbReference>
<reference evidence="1 2" key="1">
    <citation type="journal article" date="2016" name="Appl. Microbiol. Biotechnol.">
        <title>Characterization of T-DNA insertion mutants with decreased virulence in the entomopathogenic fungus Beauveria bassiana JEF-007.</title>
        <authorList>
            <person name="Kim S."/>
            <person name="Lee S.J."/>
            <person name="Nai Y.S."/>
            <person name="Yu J.S."/>
            <person name="Lee M.R."/>
            <person name="Yang Y.T."/>
            <person name="Kim J.S."/>
        </authorList>
    </citation>
    <scope>NUCLEOTIDE SEQUENCE [LARGE SCALE GENOMIC DNA]</scope>
    <source>
        <strain evidence="1 2">JEF-007</strain>
    </source>
</reference>
<dbReference type="AlphaFoldDB" id="A0A2N6N8P5"/>
<dbReference type="Proteomes" id="UP000235728">
    <property type="component" value="Unassembled WGS sequence"/>
</dbReference>
<protein>
    <submittedName>
        <fullName evidence="1">Uncharacterized protein</fullName>
    </submittedName>
</protein>
<evidence type="ECO:0000313" key="1">
    <source>
        <dbReference type="EMBL" id="PMB63621.1"/>
    </source>
</evidence>
<sequence>MLKGDLEGLAVLGMDHHGDGLADSKLGSKDINLRYMRCVNGPNLVIRLNLVIVSGVGEGEGKHALLLQVGLVDTGKASSDDGQATEVAGLKGSMLTRTTLAIVPITNNDPLDALLLVIAGDGGHGIPITCSEIFDLVGLTVGLIDGTNQHVVGDVVKMATVLQPGTSHGDVIGSGLSLGLDKNGYILGILAIPRLERLENLETIRGRGDLDVDSRAVLGRGLLVGQRVEVERASDSESNDEVRRCDEGVSCGISVISTSKVTVVRRQDGIGFTFLDVGTIPLTNARTASVSKNNATELLKCLKLTVAGDGGTNLFRSRGDGESSLGLDSVVKSITSDRRSAGHVFVGRVGARANQTDPELLRPAILLDSLAEF</sequence>
<comment type="caution">
    <text evidence="1">The sequence shown here is derived from an EMBL/GenBank/DDBJ whole genome shotgun (WGS) entry which is preliminary data.</text>
</comment>
<organism evidence="1 2">
    <name type="scientific">Beauveria bassiana</name>
    <name type="common">White muscardine disease fungus</name>
    <name type="synonym">Tritirachium shiotae</name>
    <dbReference type="NCBI Taxonomy" id="176275"/>
    <lineage>
        <taxon>Eukaryota</taxon>
        <taxon>Fungi</taxon>
        <taxon>Dikarya</taxon>
        <taxon>Ascomycota</taxon>
        <taxon>Pezizomycotina</taxon>
        <taxon>Sordariomycetes</taxon>
        <taxon>Hypocreomycetidae</taxon>
        <taxon>Hypocreales</taxon>
        <taxon>Cordycipitaceae</taxon>
        <taxon>Beauveria</taxon>
    </lineage>
</organism>
<evidence type="ECO:0000313" key="2">
    <source>
        <dbReference type="Proteomes" id="UP000235728"/>
    </source>
</evidence>